<dbReference type="SUPFAM" id="SSF56752">
    <property type="entry name" value="D-aminoacid aminotransferase-like PLP-dependent enzymes"/>
    <property type="match status" value="1"/>
</dbReference>
<dbReference type="PANTHER" id="PTHR42743:SF11">
    <property type="entry name" value="AMINODEOXYCHORISMATE LYASE"/>
    <property type="match status" value="1"/>
</dbReference>
<accession>A0A444LBF2</accession>
<evidence type="ECO:0000256" key="2">
    <source>
        <dbReference type="ARBA" id="ARBA00003109"/>
    </source>
</evidence>
<comment type="similarity">
    <text evidence="6 14">Belongs to the class-IV pyridoxal-phosphate-dependent aminotransferase family.</text>
</comment>
<keyword evidence="17" id="KW-1185">Reference proteome</keyword>
<dbReference type="Proteomes" id="UP000287687">
    <property type="component" value="Unassembled WGS sequence"/>
</dbReference>
<dbReference type="InterPro" id="IPR050571">
    <property type="entry name" value="Class-IV_PLP-Dep_Aminotrnsfr"/>
</dbReference>
<comment type="catalytic activity">
    <reaction evidence="12">
        <text>L-isoleucine + 2-oxoglutarate = (S)-3-methyl-2-oxopentanoate + L-glutamate</text>
        <dbReference type="Rhea" id="RHEA:24801"/>
        <dbReference type="ChEBI" id="CHEBI:16810"/>
        <dbReference type="ChEBI" id="CHEBI:29985"/>
        <dbReference type="ChEBI" id="CHEBI:35146"/>
        <dbReference type="ChEBI" id="CHEBI:58045"/>
        <dbReference type="EC" id="2.6.1.42"/>
    </reaction>
</comment>
<sequence length="290" mass="31951">MNMISSERIVYVDGHYGPESQGKVSIFDRGYLFADAIYEVTCIIGGKLVDFDGHMVRLVRSLKELDMPMPMSPQELLAIHRKLIADNNVDEGLIYMQISRGNADRDFNFPSKDTRPVIVMFTQARPVLESPLAKRGLKVITLPDIRWGRRDIKTVQLLYPSMAKNAAYEAGADDAWLVQDGFVTEASSANAYIVTVDGRIVTRGLSSDILHGITRAAVIGFAQEAGYVLKERPFTVAEALEAKEAFITSATSFVMSVLSVDGQMIGDGKIGPVSSRLREIYIDKAVGARI</sequence>
<dbReference type="NCBIfam" id="NF005209">
    <property type="entry name" value="PRK06680.1"/>
    <property type="match status" value="1"/>
</dbReference>
<evidence type="ECO:0000256" key="7">
    <source>
        <dbReference type="ARBA" id="ARBA00013053"/>
    </source>
</evidence>
<dbReference type="Gene3D" id="3.20.10.10">
    <property type="entry name" value="D-amino Acid Aminotransferase, subunit A, domain 2"/>
    <property type="match status" value="1"/>
</dbReference>
<organism evidence="16 17">
    <name type="scientific">Neorhizobium lilium</name>
    <dbReference type="NCBI Taxonomy" id="2503024"/>
    <lineage>
        <taxon>Bacteria</taxon>
        <taxon>Pseudomonadati</taxon>
        <taxon>Pseudomonadota</taxon>
        <taxon>Alphaproteobacteria</taxon>
        <taxon>Hyphomicrobiales</taxon>
        <taxon>Rhizobiaceae</taxon>
        <taxon>Rhizobium/Agrobacterium group</taxon>
        <taxon>Neorhizobium</taxon>
    </lineage>
</organism>
<evidence type="ECO:0000256" key="3">
    <source>
        <dbReference type="ARBA" id="ARBA00004824"/>
    </source>
</evidence>
<comment type="catalytic activity">
    <reaction evidence="13">
        <text>L-leucine + 2-oxoglutarate = 4-methyl-2-oxopentanoate + L-glutamate</text>
        <dbReference type="Rhea" id="RHEA:18321"/>
        <dbReference type="ChEBI" id="CHEBI:16810"/>
        <dbReference type="ChEBI" id="CHEBI:17865"/>
        <dbReference type="ChEBI" id="CHEBI:29985"/>
        <dbReference type="ChEBI" id="CHEBI:57427"/>
        <dbReference type="EC" id="2.6.1.42"/>
    </reaction>
</comment>
<evidence type="ECO:0000256" key="11">
    <source>
        <dbReference type="ARBA" id="ARBA00048212"/>
    </source>
</evidence>
<dbReference type="InterPro" id="IPR001544">
    <property type="entry name" value="Aminotrans_IV"/>
</dbReference>
<keyword evidence="16" id="KW-0032">Aminotransferase</keyword>
<dbReference type="InterPro" id="IPR043131">
    <property type="entry name" value="BCAT-like_N"/>
</dbReference>
<evidence type="ECO:0000256" key="14">
    <source>
        <dbReference type="RuleBase" id="RU004106"/>
    </source>
</evidence>
<dbReference type="GO" id="GO:0008652">
    <property type="term" value="P:amino acid biosynthetic process"/>
    <property type="evidence" value="ECO:0007669"/>
    <property type="project" value="UniProtKB-ARBA"/>
</dbReference>
<dbReference type="Gene3D" id="3.30.470.10">
    <property type="match status" value="1"/>
</dbReference>
<dbReference type="InterPro" id="IPR018300">
    <property type="entry name" value="Aminotrans_IV_CS"/>
</dbReference>
<evidence type="ECO:0000256" key="4">
    <source>
        <dbReference type="ARBA" id="ARBA00004931"/>
    </source>
</evidence>
<comment type="pathway">
    <text evidence="5">Amino-acid biosynthesis; L-leucine biosynthesis; L-leucine from 3-methyl-2-oxobutanoate: step 4/4.</text>
</comment>
<dbReference type="OrthoDB" id="9805628at2"/>
<dbReference type="EC" id="2.6.1.42" evidence="7"/>
<name>A0A444LBF2_9HYPH</name>
<evidence type="ECO:0000256" key="6">
    <source>
        <dbReference type="ARBA" id="ARBA00009320"/>
    </source>
</evidence>
<dbReference type="CDD" id="cd01558">
    <property type="entry name" value="D-AAT_like"/>
    <property type="match status" value="1"/>
</dbReference>
<reference evidence="16 17" key="1">
    <citation type="submission" date="2019-01" db="EMBL/GenBank/DDBJ databases">
        <title>The draft genome of Rhizobium sp. 24NR.</title>
        <authorList>
            <person name="Liu L."/>
            <person name="Liang L."/>
            <person name="Shi S."/>
            <person name="Xu L."/>
            <person name="Wang X."/>
            <person name="Li L."/>
            <person name="Zhang X."/>
        </authorList>
    </citation>
    <scope>NUCLEOTIDE SEQUENCE [LARGE SCALE GENOMIC DNA]</scope>
    <source>
        <strain evidence="16 17">24NR</strain>
    </source>
</reference>
<dbReference type="InterPro" id="IPR036038">
    <property type="entry name" value="Aminotransferase-like"/>
</dbReference>
<dbReference type="EMBL" id="SBIP01000005">
    <property type="protein sequence ID" value="RWX74957.1"/>
    <property type="molecule type" value="Genomic_DNA"/>
</dbReference>
<evidence type="ECO:0000256" key="9">
    <source>
        <dbReference type="ARBA" id="ARBA00022898"/>
    </source>
</evidence>
<comment type="pathway">
    <text evidence="3">Amino-acid biosynthesis; L-isoleucine biosynthesis; L-isoleucine from 2-oxobutanoate: step 4/4.</text>
</comment>
<dbReference type="GO" id="GO:0052656">
    <property type="term" value="F:L-isoleucine-2-oxoglutarate transaminase activity"/>
    <property type="evidence" value="ECO:0007669"/>
    <property type="project" value="RHEA"/>
</dbReference>
<dbReference type="PANTHER" id="PTHR42743">
    <property type="entry name" value="AMINO-ACID AMINOTRANSFERASE"/>
    <property type="match status" value="1"/>
</dbReference>
<comment type="catalytic activity">
    <reaction evidence="11">
        <text>L-valine + 2-oxoglutarate = 3-methyl-2-oxobutanoate + L-glutamate</text>
        <dbReference type="Rhea" id="RHEA:24813"/>
        <dbReference type="ChEBI" id="CHEBI:11851"/>
        <dbReference type="ChEBI" id="CHEBI:16810"/>
        <dbReference type="ChEBI" id="CHEBI:29985"/>
        <dbReference type="ChEBI" id="CHEBI:57762"/>
        <dbReference type="EC" id="2.6.1.42"/>
    </reaction>
</comment>
<protein>
    <recommendedName>
        <fullName evidence="8">Probable branched-chain-amino-acid aminotransferase</fullName>
        <ecNumber evidence="7">2.6.1.42</ecNumber>
    </recommendedName>
</protein>
<evidence type="ECO:0000256" key="13">
    <source>
        <dbReference type="ARBA" id="ARBA00049229"/>
    </source>
</evidence>
<comment type="function">
    <text evidence="2">Acts on leucine, isoleucine and valine.</text>
</comment>
<comment type="caution">
    <text evidence="16">The sequence shown here is derived from an EMBL/GenBank/DDBJ whole genome shotgun (WGS) entry which is preliminary data.</text>
</comment>
<dbReference type="AlphaFoldDB" id="A0A444LBF2"/>
<dbReference type="PROSITE" id="PS00770">
    <property type="entry name" value="AA_TRANSFER_CLASS_4"/>
    <property type="match status" value="1"/>
</dbReference>
<evidence type="ECO:0000256" key="10">
    <source>
        <dbReference type="ARBA" id="ARBA00023304"/>
    </source>
</evidence>
<keyword evidence="10" id="KW-0100">Branched-chain amino acid biosynthesis</keyword>
<proteinExistence type="inferred from homology"/>
<comment type="pathway">
    <text evidence="4">Amino-acid biosynthesis; L-valine biosynthesis; L-valine from pyruvate: step 4/4.</text>
</comment>
<evidence type="ECO:0000256" key="12">
    <source>
        <dbReference type="ARBA" id="ARBA00048798"/>
    </source>
</evidence>
<keyword evidence="9 15" id="KW-0663">Pyridoxal phosphate</keyword>
<dbReference type="GO" id="GO:0005829">
    <property type="term" value="C:cytosol"/>
    <property type="evidence" value="ECO:0007669"/>
    <property type="project" value="TreeGrafter"/>
</dbReference>
<evidence type="ECO:0000313" key="16">
    <source>
        <dbReference type="EMBL" id="RWX74957.1"/>
    </source>
</evidence>
<comment type="cofactor">
    <cofactor evidence="1 15">
        <name>pyridoxal 5'-phosphate</name>
        <dbReference type="ChEBI" id="CHEBI:597326"/>
    </cofactor>
</comment>
<dbReference type="GO" id="GO:0009082">
    <property type="term" value="P:branched-chain amino acid biosynthetic process"/>
    <property type="evidence" value="ECO:0007669"/>
    <property type="project" value="UniProtKB-KW"/>
</dbReference>
<dbReference type="InterPro" id="IPR043132">
    <property type="entry name" value="BCAT-like_C"/>
</dbReference>
<dbReference type="RefSeq" id="WP_128445056.1">
    <property type="nucleotide sequence ID" value="NZ_SBIP01000005.1"/>
</dbReference>
<evidence type="ECO:0000256" key="15">
    <source>
        <dbReference type="RuleBase" id="RU004516"/>
    </source>
</evidence>
<evidence type="ECO:0000313" key="17">
    <source>
        <dbReference type="Proteomes" id="UP000287687"/>
    </source>
</evidence>
<gene>
    <name evidence="16" type="ORF">EPK99_20975</name>
</gene>
<evidence type="ECO:0000256" key="8">
    <source>
        <dbReference type="ARBA" id="ARBA00014472"/>
    </source>
</evidence>
<keyword evidence="10" id="KW-0028">Amino-acid biosynthesis</keyword>
<keyword evidence="16" id="KW-0808">Transferase</keyword>
<evidence type="ECO:0000256" key="1">
    <source>
        <dbReference type="ARBA" id="ARBA00001933"/>
    </source>
</evidence>
<dbReference type="GO" id="GO:0052654">
    <property type="term" value="F:L-leucine-2-oxoglutarate transaminase activity"/>
    <property type="evidence" value="ECO:0007669"/>
    <property type="project" value="RHEA"/>
</dbReference>
<dbReference type="Pfam" id="PF01063">
    <property type="entry name" value="Aminotran_4"/>
    <property type="match status" value="1"/>
</dbReference>
<dbReference type="FunFam" id="3.20.10.10:FF:000002">
    <property type="entry name" value="D-alanine aminotransferase"/>
    <property type="match status" value="1"/>
</dbReference>
<evidence type="ECO:0000256" key="5">
    <source>
        <dbReference type="ARBA" id="ARBA00005072"/>
    </source>
</evidence>
<dbReference type="GO" id="GO:0052655">
    <property type="term" value="F:L-valine-2-oxoglutarate transaminase activity"/>
    <property type="evidence" value="ECO:0007669"/>
    <property type="project" value="RHEA"/>
</dbReference>